<feature type="region of interest" description="Disordered" evidence="1">
    <location>
        <begin position="46"/>
        <end position="82"/>
    </location>
</feature>
<evidence type="ECO:0000256" key="1">
    <source>
        <dbReference type="SAM" id="MobiDB-lite"/>
    </source>
</evidence>
<keyword evidence="2" id="KW-0732">Signal</keyword>
<dbReference type="EMBL" id="RJVU01035178">
    <property type="protein sequence ID" value="ROL47903.1"/>
    <property type="molecule type" value="Genomic_DNA"/>
</dbReference>
<feature type="chain" id="PRO_5018239389" evidence="2">
    <location>
        <begin position="23"/>
        <end position="82"/>
    </location>
</feature>
<evidence type="ECO:0000313" key="3">
    <source>
        <dbReference type="EMBL" id="ROL47903.1"/>
    </source>
</evidence>
<name>A0A3N0YNY6_ANAGA</name>
<protein>
    <submittedName>
        <fullName evidence="3">Uncharacterized protein</fullName>
    </submittedName>
</protein>
<reference evidence="3 4" key="1">
    <citation type="submission" date="2018-10" db="EMBL/GenBank/DDBJ databases">
        <title>Genome assembly for a Yunnan-Guizhou Plateau 3E fish, Anabarilius grahami (Regan), and its evolutionary and genetic applications.</title>
        <authorList>
            <person name="Jiang W."/>
        </authorList>
    </citation>
    <scope>NUCLEOTIDE SEQUENCE [LARGE SCALE GENOMIC DNA]</scope>
    <source>
        <strain evidence="3">AG-KIZ</strain>
        <tissue evidence="3">Muscle</tissue>
    </source>
</reference>
<accession>A0A3N0YNY6</accession>
<feature type="signal peptide" evidence="2">
    <location>
        <begin position="1"/>
        <end position="22"/>
    </location>
</feature>
<evidence type="ECO:0000313" key="4">
    <source>
        <dbReference type="Proteomes" id="UP000281406"/>
    </source>
</evidence>
<gene>
    <name evidence="3" type="ORF">DPX16_19556</name>
</gene>
<comment type="caution">
    <text evidence="3">The sequence shown here is derived from an EMBL/GenBank/DDBJ whole genome shotgun (WGS) entry which is preliminary data.</text>
</comment>
<keyword evidence="4" id="KW-1185">Reference proteome</keyword>
<dbReference type="Proteomes" id="UP000281406">
    <property type="component" value="Unassembled WGS sequence"/>
</dbReference>
<proteinExistence type="predicted"/>
<evidence type="ECO:0000256" key="2">
    <source>
        <dbReference type="SAM" id="SignalP"/>
    </source>
</evidence>
<sequence>MTFLSGAAVLLLRGLVISAVLGLESSYTSQLSNRVTPDPATAAVAPTGQHPYGIPAERAGGNPTVSTSMKRNHKMGFSLATG</sequence>
<dbReference type="AlphaFoldDB" id="A0A3N0YNY6"/>
<organism evidence="3 4">
    <name type="scientific">Anabarilius grahami</name>
    <name type="common">Kanglang fish</name>
    <name type="synonym">Barilius grahami</name>
    <dbReference type="NCBI Taxonomy" id="495550"/>
    <lineage>
        <taxon>Eukaryota</taxon>
        <taxon>Metazoa</taxon>
        <taxon>Chordata</taxon>
        <taxon>Craniata</taxon>
        <taxon>Vertebrata</taxon>
        <taxon>Euteleostomi</taxon>
        <taxon>Actinopterygii</taxon>
        <taxon>Neopterygii</taxon>
        <taxon>Teleostei</taxon>
        <taxon>Ostariophysi</taxon>
        <taxon>Cypriniformes</taxon>
        <taxon>Xenocyprididae</taxon>
        <taxon>Xenocypridinae</taxon>
        <taxon>Xenocypridinae incertae sedis</taxon>
        <taxon>Anabarilius</taxon>
    </lineage>
</organism>